<proteinExistence type="predicted"/>
<evidence type="ECO:0000313" key="3">
    <source>
        <dbReference type="Proteomes" id="UP000091820"/>
    </source>
</evidence>
<dbReference type="VEuPathDB" id="VectorBase:GBRI014125"/>
<dbReference type="EnsemblMetazoa" id="GBRI014125-RA">
    <property type="protein sequence ID" value="GBRI014125-PA"/>
    <property type="gene ID" value="GBRI014125"/>
</dbReference>
<protein>
    <submittedName>
        <fullName evidence="2">Uncharacterized protein</fullName>
    </submittedName>
</protein>
<evidence type="ECO:0000256" key="1">
    <source>
        <dbReference type="SAM" id="Phobius"/>
    </source>
</evidence>
<reference evidence="2" key="2">
    <citation type="submission" date="2020-05" db="UniProtKB">
        <authorList>
            <consortium name="EnsemblMetazoa"/>
        </authorList>
    </citation>
    <scope>IDENTIFICATION</scope>
    <source>
        <strain evidence="2">IAEA</strain>
    </source>
</reference>
<keyword evidence="3" id="KW-1185">Reference proteome</keyword>
<organism evidence="2 3">
    <name type="scientific">Glossina brevipalpis</name>
    <dbReference type="NCBI Taxonomy" id="37001"/>
    <lineage>
        <taxon>Eukaryota</taxon>
        <taxon>Metazoa</taxon>
        <taxon>Ecdysozoa</taxon>
        <taxon>Arthropoda</taxon>
        <taxon>Hexapoda</taxon>
        <taxon>Insecta</taxon>
        <taxon>Pterygota</taxon>
        <taxon>Neoptera</taxon>
        <taxon>Endopterygota</taxon>
        <taxon>Diptera</taxon>
        <taxon>Brachycera</taxon>
        <taxon>Muscomorpha</taxon>
        <taxon>Hippoboscoidea</taxon>
        <taxon>Glossinidae</taxon>
        <taxon>Glossina</taxon>
    </lineage>
</organism>
<dbReference type="AlphaFoldDB" id="A0A1A9WC68"/>
<accession>A0A1A9WC68</accession>
<feature type="transmembrane region" description="Helical" evidence="1">
    <location>
        <begin position="52"/>
        <end position="72"/>
    </location>
</feature>
<keyword evidence="1" id="KW-0472">Membrane</keyword>
<name>A0A1A9WC68_9MUSC</name>
<dbReference type="Proteomes" id="UP000091820">
    <property type="component" value="Unassembled WGS sequence"/>
</dbReference>
<keyword evidence="1" id="KW-0812">Transmembrane</keyword>
<reference evidence="3" key="1">
    <citation type="submission" date="2014-03" db="EMBL/GenBank/DDBJ databases">
        <authorList>
            <person name="Aksoy S."/>
            <person name="Warren W."/>
            <person name="Wilson R.K."/>
        </authorList>
    </citation>
    <scope>NUCLEOTIDE SEQUENCE [LARGE SCALE GENOMIC DNA]</scope>
    <source>
        <strain evidence="3">IAEA</strain>
    </source>
</reference>
<evidence type="ECO:0000313" key="2">
    <source>
        <dbReference type="EnsemblMetazoa" id="GBRI014125-PA"/>
    </source>
</evidence>
<keyword evidence="1" id="KW-1133">Transmembrane helix</keyword>
<sequence>MYLLHWNNHAVDARYRARFPAYRYTLSFNSLLQRGAERQRDDHEFCSCHRHFVLISFVMLFTLIFYVVFNCYEYDLNFSMVTNKKNPFSLIKQKIFLIEEVEDKFDDECLLYKQMLGLQSP</sequence>